<evidence type="ECO:0000256" key="1">
    <source>
        <dbReference type="SAM" id="MobiDB-lite"/>
    </source>
</evidence>
<evidence type="ECO:0000313" key="2">
    <source>
        <dbReference type="EMBL" id="MPC26994.1"/>
    </source>
</evidence>
<dbReference type="EMBL" id="VSRR010001680">
    <property type="protein sequence ID" value="MPC26994.1"/>
    <property type="molecule type" value="Genomic_DNA"/>
</dbReference>
<comment type="caution">
    <text evidence="2">The sequence shown here is derived from an EMBL/GenBank/DDBJ whole genome shotgun (WGS) entry which is preliminary data.</text>
</comment>
<feature type="region of interest" description="Disordered" evidence="1">
    <location>
        <begin position="18"/>
        <end position="65"/>
    </location>
</feature>
<protein>
    <submittedName>
        <fullName evidence="2">Uncharacterized protein</fullName>
    </submittedName>
</protein>
<organism evidence="2 3">
    <name type="scientific">Portunus trituberculatus</name>
    <name type="common">Swimming crab</name>
    <name type="synonym">Neptunus trituberculatus</name>
    <dbReference type="NCBI Taxonomy" id="210409"/>
    <lineage>
        <taxon>Eukaryota</taxon>
        <taxon>Metazoa</taxon>
        <taxon>Ecdysozoa</taxon>
        <taxon>Arthropoda</taxon>
        <taxon>Crustacea</taxon>
        <taxon>Multicrustacea</taxon>
        <taxon>Malacostraca</taxon>
        <taxon>Eumalacostraca</taxon>
        <taxon>Eucarida</taxon>
        <taxon>Decapoda</taxon>
        <taxon>Pleocyemata</taxon>
        <taxon>Brachyura</taxon>
        <taxon>Eubrachyura</taxon>
        <taxon>Portunoidea</taxon>
        <taxon>Portunidae</taxon>
        <taxon>Portuninae</taxon>
        <taxon>Portunus</taxon>
    </lineage>
</organism>
<dbReference type="Proteomes" id="UP000324222">
    <property type="component" value="Unassembled WGS sequence"/>
</dbReference>
<evidence type="ECO:0000313" key="3">
    <source>
        <dbReference type="Proteomes" id="UP000324222"/>
    </source>
</evidence>
<accession>A0A5B7E2D4</accession>
<dbReference type="AlphaFoldDB" id="A0A5B7E2D4"/>
<sequence length="65" mass="7249">MFTSRSRQLLLNSIHLFTLPPTARPPPRAASRPPREPITPPRASSRDAAKRNVAANLEGKVTYRD</sequence>
<proteinExistence type="predicted"/>
<keyword evidence="3" id="KW-1185">Reference proteome</keyword>
<name>A0A5B7E2D4_PORTR</name>
<reference evidence="2 3" key="1">
    <citation type="submission" date="2019-05" db="EMBL/GenBank/DDBJ databases">
        <title>Another draft genome of Portunus trituberculatus and its Hox gene families provides insights of decapod evolution.</title>
        <authorList>
            <person name="Jeong J.-H."/>
            <person name="Song I."/>
            <person name="Kim S."/>
            <person name="Choi T."/>
            <person name="Kim D."/>
            <person name="Ryu S."/>
            <person name="Kim W."/>
        </authorList>
    </citation>
    <scope>NUCLEOTIDE SEQUENCE [LARGE SCALE GENOMIC DNA]</scope>
    <source>
        <tissue evidence="2">Muscle</tissue>
    </source>
</reference>
<gene>
    <name evidence="2" type="ORF">E2C01_020146</name>
</gene>